<evidence type="ECO:0000256" key="9">
    <source>
        <dbReference type="RuleBase" id="RU003345"/>
    </source>
</evidence>
<comment type="function">
    <text evidence="5">Involved in the toluene-4-sulfonate degradation pathway. Does not discriminate between the sulfonate and the carboxyl substituents and can also be involved in the p-toluenecarboxylate degradation pathway.</text>
</comment>
<accession>A0A0U1Q3K4</accession>
<evidence type="ECO:0000256" key="1">
    <source>
        <dbReference type="ARBA" id="ARBA00009986"/>
    </source>
</evidence>
<dbReference type="OrthoDB" id="6187633at2"/>
<dbReference type="Pfam" id="PF00171">
    <property type="entry name" value="Aldedh"/>
    <property type="match status" value="1"/>
</dbReference>
<evidence type="ECO:0000256" key="5">
    <source>
        <dbReference type="ARBA" id="ARBA00056807"/>
    </source>
</evidence>
<dbReference type="PANTHER" id="PTHR11699">
    <property type="entry name" value="ALDEHYDE DEHYDROGENASE-RELATED"/>
    <property type="match status" value="1"/>
</dbReference>
<comment type="subunit">
    <text evidence="2">Homodimer.</text>
</comment>
<dbReference type="FunFam" id="3.40.605.10:FF:000007">
    <property type="entry name" value="NAD/NADP-dependent betaine aldehyde dehydrogenase"/>
    <property type="match status" value="1"/>
</dbReference>
<gene>
    <name evidence="11" type="ORF">AAV94_00095</name>
</gene>
<dbReference type="PATRIC" id="fig|1610491.3.peg.20"/>
<dbReference type="EC" id="1.1.1.257" evidence="6"/>
<dbReference type="EMBL" id="LBNQ01000005">
    <property type="protein sequence ID" value="KKW69326.1"/>
    <property type="molecule type" value="Genomic_DNA"/>
</dbReference>
<dbReference type="InterPro" id="IPR016163">
    <property type="entry name" value="Ald_DH_C"/>
</dbReference>
<evidence type="ECO:0000256" key="4">
    <source>
        <dbReference type="ARBA" id="ARBA00051407"/>
    </source>
</evidence>
<feature type="active site" evidence="8">
    <location>
        <position position="270"/>
    </location>
</feature>
<comment type="similarity">
    <text evidence="1 9">Belongs to the aldehyde dehydrogenase family.</text>
</comment>
<name>A0A0U1Q3K4_9BURK</name>
<dbReference type="InterPro" id="IPR015590">
    <property type="entry name" value="Aldehyde_DH_dom"/>
</dbReference>
<dbReference type="AlphaFoldDB" id="A0A0U1Q3K4"/>
<proteinExistence type="inferred from homology"/>
<evidence type="ECO:0000259" key="10">
    <source>
        <dbReference type="Pfam" id="PF00171"/>
    </source>
</evidence>
<evidence type="ECO:0000313" key="12">
    <source>
        <dbReference type="Proteomes" id="UP000050580"/>
    </source>
</evidence>
<dbReference type="PROSITE" id="PS00070">
    <property type="entry name" value="ALDEHYDE_DEHYDR_CYS"/>
    <property type="match status" value="1"/>
</dbReference>
<comment type="caution">
    <text evidence="11">The sequence shown here is derived from an EMBL/GenBank/DDBJ whole genome shotgun (WGS) entry which is preliminary data.</text>
</comment>
<dbReference type="GO" id="GO:0016620">
    <property type="term" value="F:oxidoreductase activity, acting on the aldehyde or oxo group of donors, NAD or NADP as acceptor"/>
    <property type="evidence" value="ECO:0007669"/>
    <property type="project" value="InterPro"/>
</dbReference>
<dbReference type="Proteomes" id="UP000050580">
    <property type="component" value="Unassembled WGS sequence"/>
</dbReference>
<evidence type="ECO:0000256" key="8">
    <source>
        <dbReference type="PROSITE-ProRule" id="PRU10007"/>
    </source>
</evidence>
<dbReference type="PROSITE" id="PS00687">
    <property type="entry name" value="ALDEHYDE_DEHYDR_GLU"/>
    <property type="match status" value="1"/>
</dbReference>
<dbReference type="Gene3D" id="3.40.605.10">
    <property type="entry name" value="Aldehyde Dehydrogenase, Chain A, domain 1"/>
    <property type="match status" value="1"/>
</dbReference>
<dbReference type="STRING" id="1610491.AAV94_00095"/>
<dbReference type="InterPro" id="IPR029510">
    <property type="entry name" value="Ald_DH_CS_GLU"/>
</dbReference>
<dbReference type="InterPro" id="IPR016161">
    <property type="entry name" value="Ald_DH/histidinol_DH"/>
</dbReference>
<dbReference type="InterPro" id="IPR016162">
    <property type="entry name" value="Ald_DH_N"/>
</dbReference>
<comment type="catalytic activity">
    <reaction evidence="4">
        <text>4-(hydroxymethyl)benzenesulfonate + NAD(+) = 4-formylbenzenesulfonate + NADH + H(+)</text>
        <dbReference type="Rhea" id="RHEA:24412"/>
        <dbReference type="ChEBI" id="CHEBI:11944"/>
        <dbReference type="ChEBI" id="CHEBI:11987"/>
        <dbReference type="ChEBI" id="CHEBI:15378"/>
        <dbReference type="ChEBI" id="CHEBI:57540"/>
        <dbReference type="ChEBI" id="CHEBI:57945"/>
        <dbReference type="EC" id="1.1.1.257"/>
    </reaction>
</comment>
<sequence>MPCIQILPEVFSFLERQHGQFIDGQTRAPASGAAMLSVTNPATESVIAQVAAASEAEVDAAVAAATAAFEGVWAQTSPYERGQLLLRMADAMEAHGEELAQIESLTTGKSIHLSRMLDVGQTAVALRYYAGWATKISGQTLSPSFPSLRGERYSAMTLREPVGVVAGIIPWNFGPMIAAWKFGAALACGCTMVLKPSEFSPLTLLRMVELFTGAGLPDGVLNIVNGGGDCGQQLIHHPDVAKVSFTGSAGTGIKVGRAAVAAHLTRFTLELGGKNAAILLADANVDAAVTGLLQTGYVHQGQVCAAPERLFVSQERVDEVCEKMAQALRHLKIGSPLDEAVQQGPISNKPQYEKVLQYFETAHRQSQVLCGARAVDGTGYFVEPTLIRARTPQDVLLCEEVFGPVLTVMPYEDEGQMLEWVNDTPFGLSASLWTNDLAKAMRLIPQVQAGTVWVNMHTFLDCAVPFGGVKASGVGRELGSAFIDDYTELKSVIMAY</sequence>
<keyword evidence="3 9" id="KW-0560">Oxidoreductase</keyword>
<feature type="domain" description="Aldehyde dehydrogenase" evidence="10">
    <location>
        <begin position="35"/>
        <end position="492"/>
    </location>
</feature>
<dbReference type="SUPFAM" id="SSF53720">
    <property type="entry name" value="ALDH-like"/>
    <property type="match status" value="1"/>
</dbReference>
<dbReference type="RefSeq" id="WP_046740294.1">
    <property type="nucleotide sequence ID" value="NZ_LBNQ01000005.1"/>
</dbReference>
<dbReference type="InterPro" id="IPR016160">
    <property type="entry name" value="Ald_DH_CS_CYS"/>
</dbReference>
<organism evidence="11 12">
    <name type="scientific">Lampropedia cohaerens</name>
    <dbReference type="NCBI Taxonomy" id="1610491"/>
    <lineage>
        <taxon>Bacteria</taxon>
        <taxon>Pseudomonadati</taxon>
        <taxon>Pseudomonadota</taxon>
        <taxon>Betaproteobacteria</taxon>
        <taxon>Burkholderiales</taxon>
        <taxon>Comamonadaceae</taxon>
        <taxon>Lampropedia</taxon>
    </lineage>
</organism>
<evidence type="ECO:0000256" key="2">
    <source>
        <dbReference type="ARBA" id="ARBA00011738"/>
    </source>
</evidence>
<protein>
    <recommendedName>
        <fullName evidence="6">4-(hydroxymethyl)benzenesulfonate dehydrogenase</fullName>
        <ecNumber evidence="6">1.1.1.257</ecNumber>
    </recommendedName>
    <alternativeName>
        <fullName evidence="7">Toluenesulfonate aldehyde dehydrogenase TsaD</fullName>
    </alternativeName>
</protein>
<evidence type="ECO:0000256" key="3">
    <source>
        <dbReference type="ARBA" id="ARBA00023002"/>
    </source>
</evidence>
<evidence type="ECO:0000256" key="6">
    <source>
        <dbReference type="ARBA" id="ARBA00066857"/>
    </source>
</evidence>
<dbReference type="Gene3D" id="3.40.309.10">
    <property type="entry name" value="Aldehyde Dehydrogenase, Chain A, domain 2"/>
    <property type="match status" value="1"/>
</dbReference>
<keyword evidence="12" id="KW-1185">Reference proteome</keyword>
<reference evidence="11 12" key="1">
    <citation type="submission" date="2015-05" db="EMBL/GenBank/DDBJ databases">
        <title>Draft genome sequence of Lampropedia sp. CT6, isolated from the microbial mat of a hot water spring, located at Manikaran, India.</title>
        <authorList>
            <person name="Tripathi C."/>
            <person name="Rani P."/>
            <person name="Mahato N.K."/>
            <person name="Lal R."/>
        </authorList>
    </citation>
    <scope>NUCLEOTIDE SEQUENCE [LARGE SCALE GENOMIC DNA]</scope>
    <source>
        <strain evidence="11 12">CT6</strain>
    </source>
</reference>
<evidence type="ECO:0000256" key="7">
    <source>
        <dbReference type="ARBA" id="ARBA00079883"/>
    </source>
</evidence>
<evidence type="ECO:0000313" key="11">
    <source>
        <dbReference type="EMBL" id="KKW69326.1"/>
    </source>
</evidence>
<dbReference type="GO" id="GO:0018462">
    <property type="term" value="F:4-(hydroxymethyl)benzenesulfonate dehydrogenase activity"/>
    <property type="evidence" value="ECO:0007669"/>
    <property type="project" value="UniProtKB-EC"/>
</dbReference>